<dbReference type="EMBL" id="CP027059">
    <property type="protein sequence ID" value="UQZ81608.1"/>
    <property type="molecule type" value="Genomic_DNA"/>
</dbReference>
<protein>
    <submittedName>
        <fullName evidence="2">Thioredoxin</fullName>
    </submittedName>
</protein>
<sequence>MEEWTEVQVRQWLEREEGRLFVYFFTPLCGTCKVTEKMLQVITAIRGNLPIVKCNANFCPELAQSWQIESVPCIVNVSGGGQRMQKKYRMQDVGELLVWFEASLQD</sequence>
<organism evidence="2 3">
    <name type="scientific">Paenibacillus konkukensis</name>
    <dbReference type="NCBI Taxonomy" id="2020716"/>
    <lineage>
        <taxon>Bacteria</taxon>
        <taxon>Bacillati</taxon>
        <taxon>Bacillota</taxon>
        <taxon>Bacilli</taxon>
        <taxon>Bacillales</taxon>
        <taxon>Paenibacillaceae</taxon>
        <taxon>Paenibacillus</taxon>
    </lineage>
</organism>
<dbReference type="Gene3D" id="3.40.30.10">
    <property type="entry name" value="Glutaredoxin"/>
    <property type="match status" value="1"/>
</dbReference>
<reference evidence="2" key="2">
    <citation type="journal article" date="2021" name="J Anim Sci Technol">
        <title>Complete genome sequence of Paenibacillus konkukensis sp. nov. SK3146 as a potential probiotic strain.</title>
        <authorList>
            <person name="Jung H.I."/>
            <person name="Park S."/>
            <person name="Niu K.M."/>
            <person name="Lee S.W."/>
            <person name="Kothari D."/>
            <person name="Yi K.J."/>
            <person name="Kim S.K."/>
        </authorList>
    </citation>
    <scope>NUCLEOTIDE SEQUENCE</scope>
    <source>
        <strain evidence="2">SK3146</strain>
    </source>
</reference>
<feature type="domain" description="Thioredoxin" evidence="1">
    <location>
        <begin position="11"/>
        <end position="83"/>
    </location>
</feature>
<evidence type="ECO:0000313" key="3">
    <source>
        <dbReference type="Proteomes" id="UP001057134"/>
    </source>
</evidence>
<accession>A0ABY4RHI7</accession>
<dbReference type="Proteomes" id="UP001057134">
    <property type="component" value="Chromosome"/>
</dbReference>
<dbReference type="InterPro" id="IPR013766">
    <property type="entry name" value="Thioredoxin_domain"/>
</dbReference>
<dbReference type="RefSeq" id="WP_249863837.1">
    <property type="nucleotide sequence ID" value="NZ_CP027059.1"/>
</dbReference>
<dbReference type="InterPro" id="IPR036249">
    <property type="entry name" value="Thioredoxin-like_sf"/>
</dbReference>
<keyword evidence="3" id="KW-1185">Reference proteome</keyword>
<proteinExistence type="predicted"/>
<evidence type="ECO:0000259" key="1">
    <source>
        <dbReference type="Pfam" id="PF00085"/>
    </source>
</evidence>
<name>A0ABY4RHI7_9BACL</name>
<dbReference type="CDD" id="cd02947">
    <property type="entry name" value="TRX_family"/>
    <property type="match status" value="1"/>
</dbReference>
<dbReference type="SUPFAM" id="SSF52833">
    <property type="entry name" value="Thioredoxin-like"/>
    <property type="match status" value="1"/>
</dbReference>
<evidence type="ECO:0000313" key="2">
    <source>
        <dbReference type="EMBL" id="UQZ81608.1"/>
    </source>
</evidence>
<gene>
    <name evidence="2" type="ORF">SK3146_00764</name>
</gene>
<dbReference type="Pfam" id="PF00085">
    <property type="entry name" value="Thioredoxin"/>
    <property type="match status" value="1"/>
</dbReference>
<reference evidence="2" key="1">
    <citation type="submission" date="2018-02" db="EMBL/GenBank/DDBJ databases">
        <authorList>
            <person name="Kim S.-K."/>
            <person name="Jung H.-I."/>
            <person name="Lee S.-W."/>
        </authorList>
    </citation>
    <scope>NUCLEOTIDE SEQUENCE</scope>
    <source>
        <strain evidence="2">SK3146</strain>
    </source>
</reference>